<reference evidence="4" key="1">
    <citation type="submission" date="2019-04" db="EMBL/GenBank/DDBJ databases">
        <title>Friends and foes A comparative genomics study of 23 Aspergillus species from section Flavi.</title>
        <authorList>
            <consortium name="DOE Joint Genome Institute"/>
            <person name="Kjaerbolling I."/>
            <person name="Vesth T."/>
            <person name="Frisvad J.C."/>
            <person name="Nybo J.L."/>
            <person name="Theobald S."/>
            <person name="Kildgaard S."/>
            <person name="Isbrandt T."/>
            <person name="Kuo A."/>
            <person name="Sato A."/>
            <person name="Lyhne E.K."/>
            <person name="Kogle M.E."/>
            <person name="Wiebenga A."/>
            <person name="Kun R.S."/>
            <person name="Lubbers R.J."/>
            <person name="Makela M.R."/>
            <person name="Barry K."/>
            <person name="Chovatia M."/>
            <person name="Clum A."/>
            <person name="Daum C."/>
            <person name="Haridas S."/>
            <person name="He G."/>
            <person name="LaButti K."/>
            <person name="Lipzen A."/>
            <person name="Mondo S."/>
            <person name="Riley R."/>
            <person name="Salamov A."/>
            <person name="Simmons B.A."/>
            <person name="Magnuson J.K."/>
            <person name="Henrissat B."/>
            <person name="Mortensen U.H."/>
            <person name="Larsen T.O."/>
            <person name="Devries R.P."/>
            <person name="Grigoriev I.V."/>
            <person name="Machida M."/>
            <person name="Baker S.E."/>
            <person name="Andersen M.R."/>
        </authorList>
    </citation>
    <scope>NUCLEOTIDE SEQUENCE</scope>
    <source>
        <strain evidence="4">CBS 117612</strain>
    </source>
</reference>
<dbReference type="GO" id="GO:0016491">
    <property type="term" value="F:oxidoreductase activity"/>
    <property type="evidence" value="ECO:0007669"/>
    <property type="project" value="UniProtKB-KW"/>
</dbReference>
<dbReference type="EMBL" id="ML737157">
    <property type="protein sequence ID" value="KAE8339362.1"/>
    <property type="molecule type" value="Genomic_DNA"/>
</dbReference>
<dbReference type="PANTHER" id="PTHR47706:SF9">
    <property type="entry name" value="NMRA-LIKE DOMAIN-CONTAINING PROTEIN-RELATED"/>
    <property type="match status" value="1"/>
</dbReference>
<dbReference type="Proteomes" id="UP000325558">
    <property type="component" value="Unassembled WGS sequence"/>
</dbReference>
<name>A0A5N6Y1M9_9EURO</name>
<dbReference type="OrthoDB" id="5283654at2759"/>
<gene>
    <name evidence="4" type="ORF">BDV24DRAFT_176043</name>
</gene>
<keyword evidence="2" id="KW-0560">Oxidoreductase</keyword>
<organism evidence="4">
    <name type="scientific">Aspergillus arachidicola</name>
    <dbReference type="NCBI Taxonomy" id="656916"/>
    <lineage>
        <taxon>Eukaryota</taxon>
        <taxon>Fungi</taxon>
        <taxon>Dikarya</taxon>
        <taxon>Ascomycota</taxon>
        <taxon>Pezizomycotina</taxon>
        <taxon>Eurotiomycetes</taxon>
        <taxon>Eurotiomycetidae</taxon>
        <taxon>Eurotiales</taxon>
        <taxon>Aspergillaceae</taxon>
        <taxon>Aspergillus</taxon>
        <taxon>Aspergillus subgen. Circumdati</taxon>
    </lineage>
</organism>
<dbReference type="InterPro" id="IPR008030">
    <property type="entry name" value="NmrA-like"/>
</dbReference>
<evidence type="ECO:0000313" key="4">
    <source>
        <dbReference type="EMBL" id="KAE8339362.1"/>
    </source>
</evidence>
<sequence length="334" mass="36869">MAFNRIAVYGHRGFVGSRVVPALIASGAPVTVLHRPSSDTSNLPDHVRKIAIDVHDEVALVDALQDIDIVISLVGDEGTDSQFGFVKAIPRTNVQLFSPSDFSLRYCEQGMRIPCMKAKAKVEKAAKDAGIPTTVVQVGNFAEFTLSTTAVGIDLQNNTLVHTGNSASEKVTMWCVTLYPETPSHLNDSFGLIKLILCSTKDYVAAAYVDIFTTRPISTIQNRTIGLSELAPTGMEIAAIMKKKNGRDPSIATRSLEKVEKTIENCISQESNFAIPAYCRKIWGTGEMMKMLPDDLWEIKDYRKASLEDLVIGGRLESYRVLPDFVLEYLKRMF</sequence>
<evidence type="ECO:0000259" key="3">
    <source>
        <dbReference type="Pfam" id="PF05368"/>
    </source>
</evidence>
<dbReference type="Pfam" id="PF05368">
    <property type="entry name" value="NmrA"/>
    <property type="match status" value="1"/>
</dbReference>
<dbReference type="PANTHER" id="PTHR47706">
    <property type="entry name" value="NMRA-LIKE FAMILY PROTEIN"/>
    <property type="match status" value="1"/>
</dbReference>
<protein>
    <recommendedName>
        <fullName evidence="3">NmrA-like domain-containing protein</fullName>
    </recommendedName>
</protein>
<accession>A0A5N6Y1M9</accession>
<proteinExistence type="predicted"/>
<dbReference type="InterPro" id="IPR051609">
    <property type="entry name" value="NmrA/Isoflavone_reductase-like"/>
</dbReference>
<keyword evidence="1" id="KW-0521">NADP</keyword>
<evidence type="ECO:0000256" key="1">
    <source>
        <dbReference type="ARBA" id="ARBA00022857"/>
    </source>
</evidence>
<dbReference type="AlphaFoldDB" id="A0A5N6Y1M9"/>
<dbReference type="SUPFAM" id="SSF51735">
    <property type="entry name" value="NAD(P)-binding Rossmann-fold domains"/>
    <property type="match status" value="1"/>
</dbReference>
<dbReference type="Gene3D" id="3.40.50.720">
    <property type="entry name" value="NAD(P)-binding Rossmann-like Domain"/>
    <property type="match status" value="1"/>
</dbReference>
<dbReference type="InterPro" id="IPR036291">
    <property type="entry name" value="NAD(P)-bd_dom_sf"/>
</dbReference>
<evidence type="ECO:0000256" key="2">
    <source>
        <dbReference type="ARBA" id="ARBA00023002"/>
    </source>
</evidence>
<feature type="domain" description="NmrA-like" evidence="3">
    <location>
        <begin position="5"/>
        <end position="262"/>
    </location>
</feature>